<keyword evidence="3" id="KW-1185">Reference proteome</keyword>
<organism evidence="2 3">
    <name type="scientific">Thalictrum thalictroides</name>
    <name type="common">Rue-anemone</name>
    <name type="synonym">Anemone thalictroides</name>
    <dbReference type="NCBI Taxonomy" id="46969"/>
    <lineage>
        <taxon>Eukaryota</taxon>
        <taxon>Viridiplantae</taxon>
        <taxon>Streptophyta</taxon>
        <taxon>Embryophyta</taxon>
        <taxon>Tracheophyta</taxon>
        <taxon>Spermatophyta</taxon>
        <taxon>Magnoliopsida</taxon>
        <taxon>Ranunculales</taxon>
        <taxon>Ranunculaceae</taxon>
        <taxon>Thalictroideae</taxon>
        <taxon>Thalictrum</taxon>
    </lineage>
</organism>
<gene>
    <name evidence="2" type="ORF">FRX31_031381</name>
</gene>
<dbReference type="Pfam" id="PF04749">
    <property type="entry name" value="PLAC8"/>
    <property type="match status" value="1"/>
</dbReference>
<protein>
    <submittedName>
        <fullName evidence="2">Uncharacterized protein</fullName>
    </submittedName>
</protein>
<proteinExistence type="predicted"/>
<reference evidence="2 3" key="1">
    <citation type="submission" date="2020-06" db="EMBL/GenBank/DDBJ databases">
        <title>Transcriptomic and genomic resources for Thalictrum thalictroides and T. hernandezii: Facilitating candidate gene discovery in an emerging model plant lineage.</title>
        <authorList>
            <person name="Arias T."/>
            <person name="Riano-Pachon D.M."/>
            <person name="Di Stilio V.S."/>
        </authorList>
    </citation>
    <scope>NUCLEOTIDE SEQUENCE [LARGE SCALE GENOMIC DNA]</scope>
    <source>
        <strain evidence="3">cv. WT478/WT964</strain>
        <tissue evidence="2">Leaves</tissue>
    </source>
</reference>
<evidence type="ECO:0000313" key="3">
    <source>
        <dbReference type="Proteomes" id="UP000554482"/>
    </source>
</evidence>
<comment type="caution">
    <text evidence="2">The sequence shown here is derived from an EMBL/GenBank/DDBJ whole genome shotgun (WGS) entry which is preliminary data.</text>
</comment>
<dbReference type="OrthoDB" id="1045822at2759"/>
<feature type="region of interest" description="Disordered" evidence="1">
    <location>
        <begin position="1"/>
        <end position="22"/>
    </location>
</feature>
<dbReference type="AlphaFoldDB" id="A0A7J6V2X2"/>
<evidence type="ECO:0000313" key="2">
    <source>
        <dbReference type="EMBL" id="KAF5179038.1"/>
    </source>
</evidence>
<dbReference type="NCBIfam" id="TIGR01571">
    <property type="entry name" value="A_thal_Cys_rich"/>
    <property type="match status" value="1"/>
</dbReference>
<sequence length="92" mass="10041">MDPIASEEPIPYPPVVSNQSSKGTVLGQWTTGLYDCFDDPSICFLTCCCPCITFGQIAEIIDEGKTCWQSNVERSNQDGSTVPPIFASSMDR</sequence>
<name>A0A7J6V2X2_THATH</name>
<evidence type="ECO:0000256" key="1">
    <source>
        <dbReference type="SAM" id="MobiDB-lite"/>
    </source>
</evidence>
<dbReference type="EMBL" id="JABWDY010039287">
    <property type="protein sequence ID" value="KAF5179038.1"/>
    <property type="molecule type" value="Genomic_DNA"/>
</dbReference>
<dbReference type="Proteomes" id="UP000554482">
    <property type="component" value="Unassembled WGS sequence"/>
</dbReference>
<dbReference type="InterPro" id="IPR006461">
    <property type="entry name" value="PLAC_motif_containing"/>
</dbReference>
<accession>A0A7J6V2X2</accession>
<feature type="region of interest" description="Disordered" evidence="1">
    <location>
        <begin position="72"/>
        <end position="92"/>
    </location>
</feature>
<dbReference type="PANTHER" id="PTHR15907">
    <property type="entry name" value="DUF614 FAMILY PROTEIN-RELATED"/>
    <property type="match status" value="1"/>
</dbReference>